<protein>
    <submittedName>
        <fullName evidence="2">Uncharacterized protein</fullName>
    </submittedName>
</protein>
<name>A0A838CR45_9BACI</name>
<accession>A0A838CR45</accession>
<dbReference type="RefSeq" id="WP_181471233.1">
    <property type="nucleotide sequence ID" value="NZ_JACEFG010000001.1"/>
</dbReference>
<dbReference type="EMBL" id="JACEFG010000001">
    <property type="protein sequence ID" value="MBA2174225.1"/>
    <property type="molecule type" value="Genomic_DNA"/>
</dbReference>
<feature type="transmembrane region" description="Helical" evidence="1">
    <location>
        <begin position="38"/>
        <end position="56"/>
    </location>
</feature>
<keyword evidence="3" id="KW-1185">Reference proteome</keyword>
<keyword evidence="1" id="KW-0472">Membrane</keyword>
<organism evidence="2 3">
    <name type="scientific">Halobacillus locisalis</name>
    <dbReference type="NCBI Taxonomy" id="220753"/>
    <lineage>
        <taxon>Bacteria</taxon>
        <taxon>Bacillati</taxon>
        <taxon>Bacillota</taxon>
        <taxon>Bacilli</taxon>
        <taxon>Bacillales</taxon>
        <taxon>Bacillaceae</taxon>
        <taxon>Halobacillus</taxon>
    </lineage>
</organism>
<evidence type="ECO:0000256" key="1">
    <source>
        <dbReference type="SAM" id="Phobius"/>
    </source>
</evidence>
<comment type="caution">
    <text evidence="2">The sequence shown here is derived from an EMBL/GenBank/DDBJ whole genome shotgun (WGS) entry which is preliminary data.</text>
</comment>
<sequence length="63" mass="6859">MNKTKIQSLILLAVTISAITMGVYAFNNYSNGNTEAGVTFTVLTLFFIALASFGVVRNKRVNN</sequence>
<dbReference type="AlphaFoldDB" id="A0A838CR45"/>
<reference evidence="2 3" key="1">
    <citation type="journal article" date="2004" name="Extremophiles">
        <title>Halobacillus locisalis sp. nov., a halophilic bacterium isolated from a marine solar saltern of the Yellow Sea in Korea.</title>
        <authorList>
            <person name="Yoon J.H."/>
            <person name="Kang K.H."/>
            <person name="Oh T.K."/>
            <person name="Park Y.H."/>
        </authorList>
    </citation>
    <scope>NUCLEOTIDE SEQUENCE [LARGE SCALE GENOMIC DNA]</scope>
    <source>
        <strain evidence="2 3">KCTC 3788</strain>
    </source>
</reference>
<feature type="transmembrane region" description="Helical" evidence="1">
    <location>
        <begin position="9"/>
        <end position="26"/>
    </location>
</feature>
<evidence type="ECO:0000313" key="2">
    <source>
        <dbReference type="EMBL" id="MBA2174225.1"/>
    </source>
</evidence>
<gene>
    <name evidence="2" type="ORF">H0266_04835</name>
</gene>
<dbReference type="Proteomes" id="UP000571017">
    <property type="component" value="Unassembled WGS sequence"/>
</dbReference>
<evidence type="ECO:0000313" key="3">
    <source>
        <dbReference type="Proteomes" id="UP000571017"/>
    </source>
</evidence>
<keyword evidence="1" id="KW-0812">Transmembrane</keyword>
<keyword evidence="1" id="KW-1133">Transmembrane helix</keyword>
<proteinExistence type="predicted"/>